<gene>
    <name evidence="1" type="ORF">TWF102_004935</name>
</gene>
<reference evidence="1 2" key="1">
    <citation type="submission" date="2019-06" db="EMBL/GenBank/DDBJ databases">
        <authorList>
            <person name="Palmer J.M."/>
        </authorList>
    </citation>
    <scope>NUCLEOTIDE SEQUENCE [LARGE SCALE GENOMIC DNA]</scope>
    <source>
        <strain evidence="1 2">TWF102</strain>
    </source>
</reference>
<dbReference type="AlphaFoldDB" id="A0A7C8J7X0"/>
<name>A0A7C8J7X0_ORBOL</name>
<evidence type="ECO:0000313" key="1">
    <source>
        <dbReference type="EMBL" id="KAF3101121.1"/>
    </source>
</evidence>
<protein>
    <submittedName>
        <fullName evidence="1">Uncharacterized protein</fullName>
    </submittedName>
</protein>
<proteinExistence type="predicted"/>
<sequence length="118" mass="14149">MHIRYELQVYPKAWHMQKVNIDPSRKRFHPNHAKLTPPDLRHKNPNRARVSPFFLPREPYFPRHKKPHTLIYLKIWMVFPLAQRVGWVEISAYSPDKRLKSRFSKRPDCATVSQLALP</sequence>
<comment type="caution">
    <text evidence="1">The sequence shown here is derived from an EMBL/GenBank/DDBJ whole genome shotgun (WGS) entry which is preliminary data.</text>
</comment>
<organism evidence="1 2">
    <name type="scientific">Orbilia oligospora</name>
    <name type="common">Nematode-trapping fungus</name>
    <name type="synonym">Arthrobotrys oligospora</name>
    <dbReference type="NCBI Taxonomy" id="2813651"/>
    <lineage>
        <taxon>Eukaryota</taxon>
        <taxon>Fungi</taxon>
        <taxon>Dikarya</taxon>
        <taxon>Ascomycota</taxon>
        <taxon>Pezizomycotina</taxon>
        <taxon>Orbiliomycetes</taxon>
        <taxon>Orbiliales</taxon>
        <taxon>Orbiliaceae</taxon>
        <taxon>Orbilia</taxon>
    </lineage>
</organism>
<accession>A0A7C8J7X0</accession>
<evidence type="ECO:0000313" key="2">
    <source>
        <dbReference type="Proteomes" id="UP000475325"/>
    </source>
</evidence>
<dbReference type="Proteomes" id="UP000475325">
    <property type="component" value="Unassembled WGS sequence"/>
</dbReference>
<dbReference type="EMBL" id="WIQW01000024">
    <property type="protein sequence ID" value="KAF3101121.1"/>
    <property type="molecule type" value="Genomic_DNA"/>
</dbReference>